<keyword evidence="5 8" id="KW-0560">Oxidoreductase</keyword>
<dbReference type="Gene3D" id="1.20.1270.30">
    <property type="match status" value="1"/>
</dbReference>
<evidence type="ECO:0000256" key="2">
    <source>
        <dbReference type="ARBA" id="ARBA00022596"/>
    </source>
</evidence>
<dbReference type="InterPro" id="IPR016099">
    <property type="entry name" value="Prismane-like_a/b-sand"/>
</dbReference>
<feature type="binding site" evidence="8">
    <location>
        <position position="71"/>
    </location>
    <ligand>
        <name>[4Fe-4S] cluster</name>
        <dbReference type="ChEBI" id="CHEBI:49883"/>
        <label>2</label>
    </ligand>
</feature>
<dbReference type="GO" id="GO:0043885">
    <property type="term" value="F:anaerobic carbon-monoxide dehydrogenase activity"/>
    <property type="evidence" value="ECO:0007669"/>
    <property type="project" value="UniProtKB-EC"/>
</dbReference>
<feature type="binding site" evidence="8">
    <location>
        <position position="109"/>
    </location>
    <ligand>
        <name>CO</name>
        <dbReference type="ChEBI" id="CHEBI:17245"/>
    </ligand>
</feature>
<feature type="binding site" evidence="8">
    <location>
        <position position="463"/>
    </location>
    <ligand>
        <name>[4Fe-4S] cluster</name>
        <dbReference type="ChEBI" id="CHEBI:49883"/>
        <label>4</label>
    </ligand>
</feature>
<comment type="cofactor">
    <cofactor evidence="8">
        <name>[4Fe-4S] cluster</name>
        <dbReference type="ChEBI" id="CHEBI:49883"/>
    </cofactor>
    <text evidence="8">Binds 7 [4Fe-4S] clusters per heterotetramer.</text>
</comment>
<dbReference type="Pfam" id="PF03063">
    <property type="entry name" value="Prismane"/>
    <property type="match status" value="2"/>
</dbReference>
<evidence type="ECO:0000313" key="11">
    <source>
        <dbReference type="Proteomes" id="UP001215956"/>
    </source>
</evidence>
<feature type="binding site" evidence="8">
    <location>
        <position position="270"/>
    </location>
    <ligand>
        <name>[Ni-4Fe-4S] cluster</name>
        <dbReference type="ChEBI" id="CHEBI:47739"/>
    </ligand>
</feature>
<keyword evidence="4" id="KW-0677">Repeat</keyword>
<reference evidence="10 11" key="1">
    <citation type="submission" date="2023-03" db="EMBL/GenBank/DDBJ databases">
        <title>Whole genome sequencing of Methanotrichaceae archaeon M04Ac.</title>
        <authorList>
            <person name="Khomyakova M.A."/>
            <person name="Merkel A.Y."/>
            <person name="Slobodkin A.I."/>
        </authorList>
    </citation>
    <scope>NUCLEOTIDE SEQUENCE [LARGE SCALE GENOMIC DNA]</scope>
    <source>
        <strain evidence="10 11">M04Ac</strain>
    </source>
</reference>
<dbReference type="InterPro" id="IPR004460">
    <property type="entry name" value="CdhA"/>
</dbReference>
<dbReference type="EMBL" id="JARFPL010000042">
    <property type="protein sequence ID" value="MDF0594065.1"/>
    <property type="molecule type" value="Genomic_DNA"/>
</dbReference>
<feature type="binding site" evidence="8">
    <location>
        <position position="557"/>
    </location>
    <ligand>
        <name>[Ni-4Fe-4S] cluster</name>
        <dbReference type="ChEBI" id="CHEBI:47739"/>
    </ligand>
</feature>
<feature type="binding site" evidence="8">
    <location>
        <position position="422"/>
    </location>
    <ligand>
        <name>[4Fe-4S] cluster</name>
        <dbReference type="ChEBI" id="CHEBI:49883"/>
        <label>3</label>
    </ligand>
</feature>
<dbReference type="PANTHER" id="PTHR30109">
    <property type="entry name" value="HYDROXYLAMINE REDUCTASE"/>
    <property type="match status" value="1"/>
</dbReference>
<keyword evidence="3 8" id="KW-0479">Metal-binding</keyword>
<dbReference type="Proteomes" id="UP001215956">
    <property type="component" value="Unassembled WGS sequence"/>
</dbReference>
<proteinExistence type="inferred from homology"/>
<comment type="domain">
    <text evidence="8">Cluster B is an all-cysteinyl-liganded 4Fe-4S cluster; cluster C is a mixed Ni-Fe-S cluster which is the active site of CO oxidation. Cluster D is also an all-cysteinyl-liganded 4Fe-4S cluster that bridges the two subunits of the CODH dimer. Contains two additional 4Fe-4S clusters, dubbed E and F, that probably transport electrons from ferredoxin to the B cluster.</text>
</comment>
<dbReference type="PANTHER" id="PTHR30109:SF6">
    <property type="entry name" value="ACETYL-COA DECARBONYLASE_SYNTHASE COMPLEX SUBUNIT ALPHA"/>
    <property type="match status" value="1"/>
</dbReference>
<accession>A0ABT5XH65</accession>
<dbReference type="Gene3D" id="3.30.70.20">
    <property type="match status" value="1"/>
</dbReference>
<feature type="binding site" evidence="8">
    <location>
        <position position="470"/>
    </location>
    <ligand>
        <name>[4Fe-4S] cluster</name>
        <dbReference type="ChEBI" id="CHEBI:49883"/>
        <label>3</label>
    </ligand>
</feature>
<dbReference type="InterPro" id="IPR011254">
    <property type="entry name" value="Prismane-like_sf"/>
</dbReference>
<feature type="binding site" evidence="8">
    <location>
        <position position="425"/>
    </location>
    <ligand>
        <name>[4Fe-4S] cluster</name>
        <dbReference type="ChEBI" id="CHEBI:49883"/>
        <label>3</label>
    </ligand>
</feature>
<dbReference type="InterPro" id="IPR017900">
    <property type="entry name" value="4Fe4S_Fe_S_CS"/>
</dbReference>
<feature type="binding site" evidence="8">
    <location>
        <position position="68"/>
    </location>
    <ligand>
        <name>[4Fe-4S] cluster</name>
        <dbReference type="ChEBI" id="CHEBI:49883"/>
        <label>2</label>
    </ligand>
</feature>
<dbReference type="HAMAP" id="MF_01137">
    <property type="entry name" value="CdhA"/>
    <property type="match status" value="1"/>
</dbReference>
<feature type="binding site" evidence="8">
    <location>
        <position position="76"/>
    </location>
    <ligand>
        <name>[4Fe-4S] cluster</name>
        <dbReference type="ChEBI" id="CHEBI:49883"/>
        <label>2</label>
    </ligand>
</feature>
<protein>
    <recommendedName>
        <fullName evidence="8">Acetyl-CoA decarbonylase/synthase complex subunit alpha</fullName>
        <shortName evidence="8">ACDS complex subunit alpha</shortName>
        <ecNumber evidence="8">1.2.7.4</ecNumber>
    </recommendedName>
    <alternativeName>
        <fullName evidence="8">ACDS complex carbon monoxide dehydrogenase subunit alpha</fullName>
        <shortName evidence="8">ACDS CODH subunit alpha</shortName>
    </alternativeName>
</protein>
<dbReference type="InterPro" id="IPR016101">
    <property type="entry name" value="CO_DH_a-bundle"/>
</dbReference>
<dbReference type="InterPro" id="IPR004137">
    <property type="entry name" value="HCP/CODH"/>
</dbReference>
<evidence type="ECO:0000259" key="9">
    <source>
        <dbReference type="PROSITE" id="PS51379"/>
    </source>
</evidence>
<keyword evidence="6 8" id="KW-0408">Iron</keyword>
<organism evidence="10 11">
    <name type="scientific">Candidatus Methanocrinis alkalitolerans</name>
    <dbReference type="NCBI Taxonomy" id="3033395"/>
    <lineage>
        <taxon>Archaea</taxon>
        <taxon>Methanobacteriati</taxon>
        <taxon>Methanobacteriota</taxon>
        <taxon>Stenosarchaea group</taxon>
        <taxon>Methanomicrobia</taxon>
        <taxon>Methanotrichales</taxon>
        <taxon>Methanotrichaceae</taxon>
        <taxon>Methanocrinis</taxon>
    </lineage>
</organism>
<dbReference type="NCBIfam" id="TIGR00314">
    <property type="entry name" value="cdhA"/>
    <property type="match status" value="1"/>
</dbReference>
<feature type="binding site" evidence="8">
    <location>
        <position position="528"/>
    </location>
    <ligand>
        <name>[Ni-4Fe-4S] cluster</name>
        <dbReference type="ChEBI" id="CHEBI:47739"/>
    </ligand>
</feature>
<gene>
    <name evidence="8 10" type="primary">cdhA</name>
    <name evidence="10" type="ORF">P0O24_10785</name>
</gene>
<dbReference type="EC" id="1.2.7.4" evidence="8"/>
<feature type="binding site" evidence="8">
    <location>
        <position position="428"/>
    </location>
    <ligand>
        <name>[4Fe-4S] cluster</name>
        <dbReference type="ChEBI" id="CHEBI:49883"/>
        <label>3</label>
    </ligand>
</feature>
<comment type="caution">
    <text evidence="10">The sequence shown here is derived from an EMBL/GenBank/DDBJ whole genome shotgun (WGS) entry which is preliminary data.</text>
</comment>
<evidence type="ECO:0000256" key="5">
    <source>
        <dbReference type="ARBA" id="ARBA00023002"/>
    </source>
</evidence>
<dbReference type="SUPFAM" id="SSF46548">
    <property type="entry name" value="alpha-helical ferredoxin"/>
    <property type="match status" value="1"/>
</dbReference>
<sequence>MMDKMEGSFAVEDMQNVQINIGAIVKEVEEWDQPMGPFPYPSIATLRDWDFKIMQRYRVFYSPICDRCTLCTYGPCDLTGDKRGACGIDQAAQQGRIVLIAVLMGCTAHAAHGRHLYHWCLDKFGDLPFKMGDEILVDAPLTRTIAGIKPKTLKDFGPVLGYVEEQVSQLLACTHTGQEGNYKDFESKALHAGMLDSLGKEVSDLIQIVAYDMPRGDEDAPLVECGMGTLDKNKAILITYGHNLAGSAEAMFYTEDNNLWDKVDIGGVCCTAIDNTRICEGIGHPDKEFNDKYRMVGAKAKIAGAIGWWRKMVRGDCMDCIMVDEQCVWTDAIVDAEKYKIPLIATNEKIMLGLPDRTNDPVDEIVDDLVNFRMPGVVVLDPVKAGEVGVKTAIAVKPKRADIREADPFLSEEDFKKYAESCTYCHSCQFVCPPHIKIGDVVRAAAEGNYEPLSTTYEICVGCRRCEQVCPQDIPILSLYAYANRDYIRNQKFKMRAGRGPVKDTEIRRVGAPLVLGTIPGVIAIIGCGNYPNGTKECYDIAREFVDRGFIVAATGCMAMDMSLYTDEEGKTIWEQFPGGFDGRNICNIGSCVSNAHLHGAGIKVATIFAGRNERANYDDIADYILSKVGACGVAWGAYSQKAASIATGFNRLGVPAVVQSHSVMYRRAFLGRTDKKEDWEIIDARDGSRVYCEPAPEHMLYVAESVEECMLMMAKLCFRPSDNNSGRMIKLTHYCDISMKYFGCMPPDWPIYVRHASDLPLKWKEDMMKELESKYGWEIDWKRKAILSGPIRKSDVSFDPTNIERKIRAKK</sequence>
<keyword evidence="2 8" id="KW-0533">Nickel</keyword>
<name>A0ABT5XH65_9EURY</name>
<dbReference type="SUPFAM" id="SSF56821">
    <property type="entry name" value="Prismane protein-like"/>
    <property type="match status" value="1"/>
</dbReference>
<comment type="function">
    <text evidence="8">Part of the ACDS complex that catalyzes the reversible cleavage of acetyl-CoA, allowing autotrophic growth from CO(2). The alpha-epsilon subcomponent functions as a carbon monoxide dehydrogenase.</text>
</comment>
<feature type="domain" description="4Fe-4S ferredoxin-type" evidence="9">
    <location>
        <begin position="451"/>
        <end position="480"/>
    </location>
</feature>
<feature type="binding site" evidence="8">
    <location>
        <position position="86"/>
    </location>
    <ligand>
        <name>[4Fe-4S] cluster</name>
        <dbReference type="ChEBI" id="CHEBI:49883"/>
        <label>2</label>
    </ligand>
</feature>
<evidence type="ECO:0000256" key="1">
    <source>
        <dbReference type="ARBA" id="ARBA00022485"/>
    </source>
</evidence>
<feature type="binding site" evidence="8">
    <location>
        <position position="242"/>
    </location>
    <ligand>
        <name>[Ni-4Fe-4S] cluster</name>
        <dbReference type="ChEBI" id="CHEBI:47739"/>
    </ligand>
</feature>
<comment type="caution">
    <text evidence="8">Lacks conserved residue(s) required for the propagation of feature annotation.</text>
</comment>
<feature type="binding site" evidence="8">
    <location>
        <position position="466"/>
    </location>
    <ligand>
        <name>[4Fe-4S] cluster</name>
        <dbReference type="ChEBI" id="CHEBI:49883"/>
        <label>4</label>
    </ligand>
</feature>
<evidence type="ECO:0000313" key="10">
    <source>
        <dbReference type="EMBL" id="MDF0594065.1"/>
    </source>
</evidence>
<evidence type="ECO:0000256" key="6">
    <source>
        <dbReference type="ARBA" id="ARBA00023004"/>
    </source>
</evidence>
<comment type="subunit">
    <text evidence="8">Heterotetramer of two alpha and two epsilon subunits. The ACDS complex is made up of alpha, epsilon, beta, gamma and delta subunits with a probable stoichiometry of (alpha(2)epsilon(2))(4)-beta(8)-(gamma(1)delta(1))(8).</text>
</comment>
<feature type="binding site" evidence="8">
    <location>
        <position position="432"/>
    </location>
    <ligand>
        <name>[4Fe-4S] cluster</name>
        <dbReference type="ChEBI" id="CHEBI:49883"/>
        <label>4</label>
    </ligand>
</feature>
<comment type="similarity">
    <text evidence="8">Belongs to the Ni-containing carbon monoxide dehydrogenase family.</text>
</comment>
<feature type="binding site" evidence="8">
    <location>
        <position position="592"/>
    </location>
    <ligand>
        <name>[Ni-4Fe-4S] cluster</name>
        <dbReference type="ChEBI" id="CHEBI:47739"/>
    </ligand>
</feature>
<comment type="cofactor">
    <cofactor evidence="8">
        <name>[Ni-4Fe-4S] cluster</name>
        <dbReference type="ChEBI" id="CHEBI:47739"/>
    </cofactor>
    <text evidence="8">Binds 2 [Ni-4Fe-4S] clusters per heterotetramer.</text>
</comment>
<dbReference type="Gene3D" id="3.40.50.2030">
    <property type="match status" value="2"/>
</dbReference>
<keyword evidence="1 8" id="KW-0004">4Fe-4S</keyword>
<feature type="binding site" evidence="8">
    <location>
        <position position="327"/>
    </location>
    <ligand>
        <name>[Ni-4Fe-4S] cluster</name>
        <dbReference type="ChEBI" id="CHEBI:47739"/>
    </ligand>
</feature>
<comment type="catalytic activity">
    <reaction evidence="8">
        <text>CO + 2 oxidized [2Fe-2S]-[ferredoxin] + H2O = 2 reduced [2Fe-2S]-[ferredoxin] + CO2 + 2 H(+)</text>
        <dbReference type="Rhea" id="RHEA:21040"/>
        <dbReference type="Rhea" id="RHEA-COMP:10000"/>
        <dbReference type="Rhea" id="RHEA-COMP:10001"/>
        <dbReference type="ChEBI" id="CHEBI:15377"/>
        <dbReference type="ChEBI" id="CHEBI:15378"/>
        <dbReference type="ChEBI" id="CHEBI:16526"/>
        <dbReference type="ChEBI" id="CHEBI:17245"/>
        <dbReference type="ChEBI" id="CHEBI:33737"/>
        <dbReference type="ChEBI" id="CHEBI:33738"/>
        <dbReference type="EC" id="1.2.7.4"/>
    </reaction>
</comment>
<evidence type="ECO:0000256" key="3">
    <source>
        <dbReference type="ARBA" id="ARBA00022723"/>
    </source>
</evidence>
<dbReference type="PROSITE" id="PS00198">
    <property type="entry name" value="4FE4S_FER_1"/>
    <property type="match status" value="2"/>
</dbReference>
<keyword evidence="11" id="KW-1185">Reference proteome</keyword>
<dbReference type="PROSITE" id="PS51379">
    <property type="entry name" value="4FE4S_FER_2"/>
    <property type="match status" value="1"/>
</dbReference>
<keyword evidence="7 8" id="KW-0411">Iron-sulfur</keyword>
<dbReference type="InterPro" id="IPR017896">
    <property type="entry name" value="4Fe4S_Fe-S-bd"/>
</dbReference>
<evidence type="ECO:0000256" key="4">
    <source>
        <dbReference type="ARBA" id="ARBA00022737"/>
    </source>
</evidence>
<evidence type="ECO:0000256" key="8">
    <source>
        <dbReference type="HAMAP-Rule" id="MF_01137"/>
    </source>
</evidence>
<feature type="binding site" evidence="8">
    <location>
        <position position="460"/>
    </location>
    <ligand>
        <name>[4Fe-4S] cluster</name>
        <dbReference type="ChEBI" id="CHEBI:49883"/>
        <label>4</label>
    </ligand>
</feature>
<evidence type="ECO:0000256" key="7">
    <source>
        <dbReference type="ARBA" id="ARBA00023014"/>
    </source>
</evidence>